<protein>
    <submittedName>
        <fullName evidence="3">EAL domain-containing protein</fullName>
    </submittedName>
</protein>
<dbReference type="PANTHER" id="PTHR33121">
    <property type="entry name" value="CYCLIC DI-GMP PHOSPHODIESTERASE PDEF"/>
    <property type="match status" value="1"/>
</dbReference>
<sequence length="504" mass="56892">MGISAQIQSDLLSLQNRILERGKRVALHLDRTFFELSVLDNPGCNPLFLQGMRRLLYVYDQIGDIEYVPDPSTDRTVATCSAVAGVFETPHVYPEPLEANTKRSRMMWRDVKLPFERYLNGFAIREGQFIILINEAGMLHGFEQEVYEIYAPQEDGSGFSGHLAGIIGLYRDVVVNKSNPLIANLYANACLPSGLGFFCIATKESWRTLHRKYGFLLTLGIMSSLLIGTLAFALSHRNLKERLSQTGRIRNAVRKGGDPYYCVYQPIVRLSDGRIVGCEVLARYEDEFEKIYPDTFIPIIERQNLTWEFTTIIMRQAFDALKPAIEADPNFKISINFYPRDLEKRFLQRLSDSEQLRYAAANVYTLNCEVLETGIGDIDSIEDAINYLHGQGFQVSIDDFGTGYSNLSQLREINAEFLKIDKSFIQGLDQHEASIRSSLVPHIVEIAGIIGVGVIAEGIETPEQVAILQKIGVEYGQGYFFSHPIERDAFLQKLFAQPHYIAAA</sequence>
<dbReference type="SMART" id="SM00052">
    <property type="entry name" value="EAL"/>
    <property type="match status" value="1"/>
</dbReference>
<dbReference type="GO" id="GO:0071111">
    <property type="term" value="F:cyclic-guanylate-specific phosphodiesterase activity"/>
    <property type="evidence" value="ECO:0007669"/>
    <property type="project" value="InterPro"/>
</dbReference>
<keyword evidence="1" id="KW-0472">Membrane</keyword>
<feature type="transmembrane region" description="Helical" evidence="1">
    <location>
        <begin position="213"/>
        <end position="234"/>
    </location>
</feature>
<accession>A0A7Y0DYV3</accession>
<keyword evidence="4" id="KW-1185">Reference proteome</keyword>
<dbReference type="InterPro" id="IPR035919">
    <property type="entry name" value="EAL_sf"/>
</dbReference>
<dbReference type="Pfam" id="PF00563">
    <property type="entry name" value="EAL"/>
    <property type="match status" value="1"/>
</dbReference>
<dbReference type="EMBL" id="JABBNT010000002">
    <property type="protein sequence ID" value="NMM44126.1"/>
    <property type="molecule type" value="Genomic_DNA"/>
</dbReference>
<dbReference type="AlphaFoldDB" id="A0A7Y0DYV3"/>
<dbReference type="Proteomes" id="UP000539372">
    <property type="component" value="Unassembled WGS sequence"/>
</dbReference>
<evidence type="ECO:0000313" key="4">
    <source>
        <dbReference type="Proteomes" id="UP000539372"/>
    </source>
</evidence>
<name>A0A7Y0DYV3_9PROT</name>
<reference evidence="3 4" key="1">
    <citation type="submission" date="2020-04" db="EMBL/GenBank/DDBJ databases">
        <title>Rhodospirillaceae bacterium KN72 isolated from deep sea.</title>
        <authorList>
            <person name="Zhang D.-C."/>
        </authorList>
    </citation>
    <scope>NUCLEOTIDE SEQUENCE [LARGE SCALE GENOMIC DNA]</scope>
    <source>
        <strain evidence="3 4">KN72</strain>
    </source>
</reference>
<evidence type="ECO:0000256" key="1">
    <source>
        <dbReference type="SAM" id="Phobius"/>
    </source>
</evidence>
<comment type="caution">
    <text evidence="3">The sequence shown here is derived from an EMBL/GenBank/DDBJ whole genome shotgun (WGS) entry which is preliminary data.</text>
</comment>
<keyword evidence="1" id="KW-1133">Transmembrane helix</keyword>
<gene>
    <name evidence="3" type="ORF">HH303_06535</name>
</gene>
<feature type="domain" description="EAL" evidence="2">
    <location>
        <begin position="242"/>
        <end position="498"/>
    </location>
</feature>
<proteinExistence type="predicted"/>
<dbReference type="CDD" id="cd01948">
    <property type="entry name" value="EAL"/>
    <property type="match status" value="1"/>
</dbReference>
<dbReference type="PROSITE" id="PS50883">
    <property type="entry name" value="EAL"/>
    <property type="match status" value="1"/>
</dbReference>
<evidence type="ECO:0000259" key="2">
    <source>
        <dbReference type="PROSITE" id="PS50883"/>
    </source>
</evidence>
<dbReference type="PANTHER" id="PTHR33121:SF79">
    <property type="entry name" value="CYCLIC DI-GMP PHOSPHODIESTERASE PDED-RELATED"/>
    <property type="match status" value="1"/>
</dbReference>
<dbReference type="SUPFAM" id="SSF141868">
    <property type="entry name" value="EAL domain-like"/>
    <property type="match status" value="1"/>
</dbReference>
<organism evidence="3 4">
    <name type="scientific">Pacificispira spongiicola</name>
    <dbReference type="NCBI Taxonomy" id="2729598"/>
    <lineage>
        <taxon>Bacteria</taxon>
        <taxon>Pseudomonadati</taxon>
        <taxon>Pseudomonadota</taxon>
        <taxon>Alphaproteobacteria</taxon>
        <taxon>Rhodospirillales</taxon>
        <taxon>Rhodospirillaceae</taxon>
        <taxon>Pacificispira</taxon>
    </lineage>
</organism>
<dbReference type="InterPro" id="IPR050706">
    <property type="entry name" value="Cyclic-di-GMP_PDE-like"/>
</dbReference>
<evidence type="ECO:0000313" key="3">
    <source>
        <dbReference type="EMBL" id="NMM44126.1"/>
    </source>
</evidence>
<dbReference type="InterPro" id="IPR001633">
    <property type="entry name" value="EAL_dom"/>
</dbReference>
<keyword evidence="1" id="KW-0812">Transmembrane</keyword>
<dbReference type="Gene3D" id="3.20.20.450">
    <property type="entry name" value="EAL domain"/>
    <property type="match status" value="1"/>
</dbReference>